<feature type="chain" id="PRO_5026770068" description="Lipoprotein" evidence="1">
    <location>
        <begin position="25"/>
        <end position="167"/>
    </location>
</feature>
<dbReference type="Proteomes" id="UP000441333">
    <property type="component" value="Unassembled WGS sequence"/>
</dbReference>
<dbReference type="RefSeq" id="WP_150939603.1">
    <property type="nucleotide sequence ID" value="NZ_WAAT01000046.1"/>
</dbReference>
<sequence>MKNFSFKRYKATILLAIVLGFVQACKTTKTETPIETTTEENPKIIFLTYSINESPSGERSMTFINQKTVDGYLKPNSDHSANNAVDGDLICLQFDEQSNIIDRSLIKNPLKKTIESLNDSKSFETETVHVTTTKFTNRISLKRNTKIITISNFANSKNLISTKISQE</sequence>
<dbReference type="PROSITE" id="PS51257">
    <property type="entry name" value="PROKAR_LIPOPROTEIN"/>
    <property type="match status" value="1"/>
</dbReference>
<dbReference type="AlphaFoldDB" id="A0A6N6MH69"/>
<comment type="caution">
    <text evidence="2">The sequence shown here is derived from an EMBL/GenBank/DDBJ whole genome shotgun (WGS) entry which is preliminary data.</text>
</comment>
<protein>
    <recommendedName>
        <fullName evidence="4">Lipoprotein</fullName>
    </recommendedName>
</protein>
<keyword evidence="3" id="KW-1185">Reference proteome</keyword>
<organism evidence="2 3">
    <name type="scientific">Pseudotamlana haliotis</name>
    <dbReference type="NCBI Taxonomy" id="2614804"/>
    <lineage>
        <taxon>Bacteria</taxon>
        <taxon>Pseudomonadati</taxon>
        <taxon>Bacteroidota</taxon>
        <taxon>Flavobacteriia</taxon>
        <taxon>Flavobacteriales</taxon>
        <taxon>Flavobacteriaceae</taxon>
        <taxon>Pseudotamlana</taxon>
    </lineage>
</organism>
<evidence type="ECO:0000313" key="2">
    <source>
        <dbReference type="EMBL" id="KAB1067491.1"/>
    </source>
</evidence>
<evidence type="ECO:0000256" key="1">
    <source>
        <dbReference type="SAM" id="SignalP"/>
    </source>
</evidence>
<gene>
    <name evidence="2" type="ORF">F6U93_10615</name>
</gene>
<proteinExistence type="predicted"/>
<keyword evidence="1" id="KW-0732">Signal</keyword>
<feature type="signal peptide" evidence="1">
    <location>
        <begin position="1"/>
        <end position="24"/>
    </location>
</feature>
<evidence type="ECO:0000313" key="3">
    <source>
        <dbReference type="Proteomes" id="UP000441333"/>
    </source>
</evidence>
<accession>A0A6N6MH69</accession>
<evidence type="ECO:0008006" key="4">
    <source>
        <dbReference type="Google" id="ProtNLM"/>
    </source>
</evidence>
<dbReference type="EMBL" id="WAAT01000046">
    <property type="protein sequence ID" value="KAB1067491.1"/>
    <property type="molecule type" value="Genomic_DNA"/>
</dbReference>
<reference evidence="2 3" key="1">
    <citation type="submission" date="2019-09" db="EMBL/GenBank/DDBJ databases">
        <authorList>
            <person name="Cao W.R."/>
        </authorList>
    </citation>
    <scope>NUCLEOTIDE SEQUENCE [LARGE SCALE GENOMIC DNA]</scope>
    <source>
        <strain evidence="2 3">B1N29</strain>
    </source>
</reference>
<name>A0A6N6MH69_9FLAO</name>